<gene>
    <name evidence="3" type="ORF">DXT99_14860</name>
</gene>
<dbReference type="PANTHER" id="PTHR48081:SF8">
    <property type="entry name" value="ALPHA_BETA HYDROLASE FOLD-3 DOMAIN-CONTAINING PROTEIN-RELATED"/>
    <property type="match status" value="1"/>
</dbReference>
<dbReference type="Gene3D" id="3.40.50.1820">
    <property type="entry name" value="alpha/beta hydrolase"/>
    <property type="match status" value="1"/>
</dbReference>
<dbReference type="SUPFAM" id="SSF53474">
    <property type="entry name" value="alpha/beta-Hydrolases"/>
    <property type="match status" value="1"/>
</dbReference>
<dbReference type="InterPro" id="IPR029058">
    <property type="entry name" value="AB_hydrolase_fold"/>
</dbReference>
<protein>
    <submittedName>
        <fullName evidence="3">Alpha/beta hydrolase</fullName>
    </submittedName>
</protein>
<dbReference type="Proteomes" id="UP000256708">
    <property type="component" value="Unassembled WGS sequence"/>
</dbReference>
<dbReference type="GO" id="GO:0016787">
    <property type="term" value="F:hydrolase activity"/>
    <property type="evidence" value="ECO:0007669"/>
    <property type="project" value="UniProtKB-KW"/>
</dbReference>
<evidence type="ECO:0000313" key="4">
    <source>
        <dbReference type="Proteomes" id="UP000256708"/>
    </source>
</evidence>
<dbReference type="InterPro" id="IPR050300">
    <property type="entry name" value="GDXG_lipolytic_enzyme"/>
</dbReference>
<dbReference type="Pfam" id="PF07859">
    <property type="entry name" value="Abhydrolase_3"/>
    <property type="match status" value="1"/>
</dbReference>
<feature type="domain" description="Alpha/beta hydrolase fold-3" evidence="2">
    <location>
        <begin position="87"/>
        <end position="288"/>
    </location>
</feature>
<dbReference type="InterPro" id="IPR013094">
    <property type="entry name" value="AB_hydrolase_3"/>
</dbReference>
<evidence type="ECO:0000259" key="2">
    <source>
        <dbReference type="Pfam" id="PF07859"/>
    </source>
</evidence>
<keyword evidence="1 3" id="KW-0378">Hydrolase</keyword>
<evidence type="ECO:0000256" key="1">
    <source>
        <dbReference type="ARBA" id="ARBA00022801"/>
    </source>
</evidence>
<dbReference type="AlphaFoldDB" id="A0A3D8LAI9"/>
<dbReference type="RefSeq" id="WP_115566356.1">
    <property type="nucleotide sequence ID" value="NZ_QRGR01000015.1"/>
</dbReference>
<comment type="caution">
    <text evidence="3">The sequence shown here is derived from an EMBL/GenBank/DDBJ whole genome shotgun (WGS) entry which is preliminary data.</text>
</comment>
<reference evidence="4" key="1">
    <citation type="submission" date="2018-08" db="EMBL/GenBank/DDBJ databases">
        <authorList>
            <person name="Liu Z.-W."/>
            <person name="Du Z.-J."/>
        </authorList>
    </citation>
    <scope>NUCLEOTIDE SEQUENCE [LARGE SCALE GENOMIC DNA]</scope>
    <source>
        <strain evidence="4">H4X</strain>
    </source>
</reference>
<dbReference type="OrthoDB" id="9815425at2"/>
<name>A0A3D8LAI9_9BACT</name>
<organism evidence="3 4">
    <name type="scientific">Pontibacter diazotrophicus</name>
    <dbReference type="NCBI Taxonomy" id="1400979"/>
    <lineage>
        <taxon>Bacteria</taxon>
        <taxon>Pseudomonadati</taxon>
        <taxon>Bacteroidota</taxon>
        <taxon>Cytophagia</taxon>
        <taxon>Cytophagales</taxon>
        <taxon>Hymenobacteraceae</taxon>
        <taxon>Pontibacter</taxon>
    </lineage>
</organism>
<proteinExistence type="predicted"/>
<dbReference type="PANTHER" id="PTHR48081">
    <property type="entry name" value="AB HYDROLASE SUPERFAMILY PROTEIN C4A8.06C"/>
    <property type="match status" value="1"/>
</dbReference>
<accession>A0A3D8LAI9</accession>
<sequence>MRLNKKLFLITVPIVSSIALYKWETWKTGLLKALIKREKNKGSITKFAKRYPDPPKSLLRKYPFDKIDINGALGYWINKEKAPNGVLVYLHGGGYVFGPIEVQWKYIANMSRAADMAAIVVDYKMAPDFPYPKGLHDVENIISTLQAEGALPENYYLLGDSAGGGMAVSVTNRLIDKKAPLPRKLILMSPWLDLSMSNPAIKLTADEEIMLPLEEVKRSASKYAQQNNLKDPMISPIYGNVKGLPPVLIQIGTAELFLWDNRKFVQKLTEANVEVKYEEYNEMFHVFALVHILKEGKKAMKSQLDFIRA</sequence>
<dbReference type="EMBL" id="QRGR01000015">
    <property type="protein sequence ID" value="RDV14400.1"/>
    <property type="molecule type" value="Genomic_DNA"/>
</dbReference>
<evidence type="ECO:0000313" key="3">
    <source>
        <dbReference type="EMBL" id="RDV14400.1"/>
    </source>
</evidence>
<keyword evidence="4" id="KW-1185">Reference proteome</keyword>